<sequence>MLHSANRPARFLSIPTSFRSHPFSAGFRDAHRTVYIPAAALAFRRSLSNASVWANGPSLENAAEDLPNRLLRAALPYVPTHGFSSATILAGAANEPELGRLSITDWTLAGLFPSTTKAANLTQLVDHTRPPRRTEPIGPAQALAKRWIQEGNSRMKAAVKSENLLFKNHGLVGVRRAFEIRLAYNRTIPPDFLLKVCVCALALVVTPKDPFFGVPLPVELPHILPYGSHALDVATDALAGLCDYSKSREWMLRRIRLAGVYSAIELTSIAADLHPDLISSQIQNLLNASEAVATHTANTVEFINYVNRSQRSIIRSFGLI</sequence>
<accession>A0A0L6VSW4</accession>
<evidence type="ECO:0000313" key="3">
    <source>
        <dbReference type="Proteomes" id="UP000037035"/>
    </source>
</evidence>
<name>A0A0L6VSW4_9BASI</name>
<dbReference type="InterPro" id="IPR048674">
    <property type="entry name" value="COQ9_HTH"/>
</dbReference>
<dbReference type="OrthoDB" id="619536at2759"/>
<reference evidence="2 3" key="1">
    <citation type="submission" date="2015-08" db="EMBL/GenBank/DDBJ databases">
        <title>Next Generation Sequencing and Analysis of the Genome of Puccinia sorghi L Schw, the Causal Agent of Maize Common Rust.</title>
        <authorList>
            <person name="Rochi L."/>
            <person name="Burguener G."/>
            <person name="Darino M."/>
            <person name="Turjanski A."/>
            <person name="Kreff E."/>
            <person name="Dieguez M.J."/>
            <person name="Sacco F."/>
        </authorList>
    </citation>
    <scope>NUCLEOTIDE SEQUENCE [LARGE SCALE GENOMIC DNA]</scope>
    <source>
        <strain evidence="2 3">RO10H11247</strain>
    </source>
</reference>
<evidence type="ECO:0000259" key="1">
    <source>
        <dbReference type="Pfam" id="PF21392"/>
    </source>
</evidence>
<organism evidence="2 3">
    <name type="scientific">Puccinia sorghi</name>
    <dbReference type="NCBI Taxonomy" id="27349"/>
    <lineage>
        <taxon>Eukaryota</taxon>
        <taxon>Fungi</taxon>
        <taxon>Dikarya</taxon>
        <taxon>Basidiomycota</taxon>
        <taxon>Pucciniomycotina</taxon>
        <taxon>Pucciniomycetes</taxon>
        <taxon>Pucciniales</taxon>
        <taxon>Pucciniaceae</taxon>
        <taxon>Puccinia</taxon>
    </lineage>
</organism>
<dbReference type="AlphaFoldDB" id="A0A0L6VSW4"/>
<comment type="caution">
    <text evidence="2">The sequence shown here is derived from an EMBL/GenBank/DDBJ whole genome shotgun (WGS) entry which is preliminary data.</text>
</comment>
<feature type="domain" description="Ubiquinone biosynthesis protein COQ9 HTH" evidence="1">
    <location>
        <begin position="64"/>
        <end position="92"/>
    </location>
</feature>
<dbReference type="EMBL" id="LAVV01001233">
    <property type="protein sequence ID" value="KNZ63707.1"/>
    <property type="molecule type" value="Genomic_DNA"/>
</dbReference>
<dbReference type="VEuPathDB" id="FungiDB:VP01_1110g2"/>
<proteinExistence type="predicted"/>
<evidence type="ECO:0000313" key="2">
    <source>
        <dbReference type="EMBL" id="KNZ63707.1"/>
    </source>
</evidence>
<protein>
    <recommendedName>
        <fullName evidence="1">Ubiquinone biosynthesis protein COQ9 HTH domain-containing protein</fullName>
    </recommendedName>
</protein>
<keyword evidence="3" id="KW-1185">Reference proteome</keyword>
<gene>
    <name evidence="2" type="ORF">VP01_1110g2</name>
</gene>
<dbReference type="Pfam" id="PF21392">
    <property type="entry name" value="COQ9_N"/>
    <property type="match status" value="1"/>
</dbReference>
<dbReference type="Proteomes" id="UP000037035">
    <property type="component" value="Unassembled WGS sequence"/>
</dbReference>